<evidence type="ECO:0000313" key="3">
    <source>
        <dbReference type="Proteomes" id="UP000071392"/>
    </source>
</evidence>
<dbReference type="Pfam" id="PF01261">
    <property type="entry name" value="AP_endonuc_2"/>
    <property type="match status" value="1"/>
</dbReference>
<dbReference type="Gene3D" id="3.20.20.150">
    <property type="entry name" value="Divalent-metal-dependent TIM barrel enzymes"/>
    <property type="match status" value="1"/>
</dbReference>
<gene>
    <name evidence="2" type="ORF">AXK12_00740</name>
</gene>
<dbReference type="InterPro" id="IPR036237">
    <property type="entry name" value="Xyl_isomerase-like_sf"/>
</dbReference>
<reference evidence="2 3" key="1">
    <citation type="submission" date="2016-02" db="EMBL/GenBank/DDBJ databases">
        <authorList>
            <person name="Wen L."/>
            <person name="He K."/>
            <person name="Yang H."/>
        </authorList>
    </citation>
    <scope>NUCLEOTIDE SEQUENCE [LARGE SCALE GENOMIC DNA]</scope>
    <source>
        <strain evidence="2 3">CV41</strain>
    </source>
</reference>
<sequence length="261" mass="29885">MAEMWGWDSFCQKVKEAGYDGIEGVPPATRESRELMFAAVHKYGLRFAVTCGCFEPGDYTQQSVGYKALLEDMVQLKPDFINCQTGRDHYSFEQNKVILDIADAISRDSGIPIYHETHRSRFNFAAHITKDYLEKIPELSLTLDISHWCNVHESMLEDQQDAVSLALSRTTHIHARVGHHEGPQVNDPAAPEWKDILGQHLRWWDEVVAQRIAQGQTQLSITPEFGPPSYMPTLPYTCQPLADQWQVNLFMFKLLKARYSQ</sequence>
<dbReference type="OrthoDB" id="2555274at2"/>
<dbReference type="Proteomes" id="UP000071392">
    <property type="component" value="Unassembled WGS sequence"/>
</dbReference>
<proteinExistence type="predicted"/>
<keyword evidence="3" id="KW-1185">Reference proteome</keyword>
<dbReference type="EMBL" id="LSZP01000002">
    <property type="protein sequence ID" value="KXU38064.1"/>
    <property type="molecule type" value="Genomic_DNA"/>
</dbReference>
<dbReference type="SUPFAM" id="SSF51658">
    <property type="entry name" value="Xylose isomerase-like"/>
    <property type="match status" value="1"/>
</dbReference>
<dbReference type="STRING" id="1548208.AXK12_00740"/>
<feature type="domain" description="Xylose isomerase-like TIM barrel" evidence="1">
    <location>
        <begin position="12"/>
        <end position="175"/>
    </location>
</feature>
<protein>
    <submittedName>
        <fullName evidence="2">Xylose isomerase</fullName>
    </submittedName>
</protein>
<dbReference type="InterPro" id="IPR013022">
    <property type="entry name" value="Xyl_isomerase-like_TIM-brl"/>
</dbReference>
<comment type="caution">
    <text evidence="2">The sequence shown here is derived from an EMBL/GenBank/DDBJ whole genome shotgun (WGS) entry which is preliminary data.</text>
</comment>
<evidence type="ECO:0000313" key="2">
    <source>
        <dbReference type="EMBL" id="KXU38064.1"/>
    </source>
</evidence>
<accession>A0A139SU68</accession>
<organism evidence="2 3">
    <name type="scientific">Cephaloticoccus capnophilus</name>
    <dbReference type="NCBI Taxonomy" id="1548208"/>
    <lineage>
        <taxon>Bacteria</taxon>
        <taxon>Pseudomonadati</taxon>
        <taxon>Verrucomicrobiota</taxon>
        <taxon>Opitutia</taxon>
        <taxon>Opitutales</taxon>
        <taxon>Opitutaceae</taxon>
        <taxon>Cephaloticoccus</taxon>
    </lineage>
</organism>
<name>A0A139SU68_9BACT</name>
<keyword evidence="2" id="KW-0413">Isomerase</keyword>
<evidence type="ECO:0000259" key="1">
    <source>
        <dbReference type="Pfam" id="PF01261"/>
    </source>
</evidence>
<dbReference type="GO" id="GO:0016853">
    <property type="term" value="F:isomerase activity"/>
    <property type="evidence" value="ECO:0007669"/>
    <property type="project" value="UniProtKB-KW"/>
</dbReference>
<dbReference type="AlphaFoldDB" id="A0A139SU68"/>